<accession>A0A098VQK6</accession>
<dbReference type="EMBL" id="JMKJ01000333">
    <property type="protein sequence ID" value="KGG51303.1"/>
    <property type="molecule type" value="Genomic_DNA"/>
</dbReference>
<dbReference type="RefSeq" id="XP_013237730.1">
    <property type="nucleotide sequence ID" value="XM_013382276.1"/>
</dbReference>
<name>A0A098VQK6_9MICR</name>
<gene>
    <name evidence="1" type="ORF">DI09_3p650</name>
</gene>
<protein>
    <submittedName>
        <fullName evidence="1">Uncharacterized protein</fullName>
    </submittedName>
</protein>
<evidence type="ECO:0000313" key="2">
    <source>
        <dbReference type="Proteomes" id="UP000029725"/>
    </source>
</evidence>
<evidence type="ECO:0000313" key="1">
    <source>
        <dbReference type="EMBL" id="KGG51303.1"/>
    </source>
</evidence>
<sequence length="235" mass="27624">MIKYAISKGAQSFLCQMTLARNRRSLVGSLFSIKDGYIEIKILNKEFFQANSTQVCLSSILYISQIKFIGMHFPVKRTPLNDDILICARHFFWKQRKVLWRLKSKVASPSILAHNFSALAQNQRKHPYLYSRECISYKSFPRNDYVHLFSPVGTLDFISRKYKARISELSLLVFTIEEKDVLIDSEQRASFKQLIGVLEQNQRILKSKYCLQHENMLQFRWGFFQSTSITPYRQE</sequence>
<dbReference type="Proteomes" id="UP000029725">
    <property type="component" value="Unassembled WGS sequence"/>
</dbReference>
<dbReference type="GeneID" id="25259867"/>
<keyword evidence="2" id="KW-1185">Reference proteome</keyword>
<dbReference type="AlphaFoldDB" id="A0A098VQK6"/>
<dbReference type="VEuPathDB" id="MicrosporidiaDB:DI09_3p650"/>
<proteinExistence type="predicted"/>
<reference evidence="1 2" key="1">
    <citation type="submission" date="2014-04" db="EMBL/GenBank/DDBJ databases">
        <title>A new species of microsporidia sheds light on the evolution of extreme parasitism.</title>
        <authorList>
            <person name="Haag K.L."/>
            <person name="James T.Y."/>
            <person name="Larsson R."/>
            <person name="Schaer T.M."/>
            <person name="Refardt D."/>
            <person name="Pombert J.-F."/>
            <person name="Ebert D."/>
        </authorList>
    </citation>
    <scope>NUCLEOTIDE SEQUENCE [LARGE SCALE GENOMIC DNA]</scope>
    <source>
        <strain evidence="1 2">UGP3</strain>
        <tissue evidence="1">Spores</tissue>
    </source>
</reference>
<dbReference type="HOGENOM" id="CLU_1180484_0_0_1"/>
<organism evidence="1 2">
    <name type="scientific">Mitosporidium daphniae</name>
    <dbReference type="NCBI Taxonomy" id="1485682"/>
    <lineage>
        <taxon>Eukaryota</taxon>
        <taxon>Fungi</taxon>
        <taxon>Fungi incertae sedis</taxon>
        <taxon>Microsporidia</taxon>
        <taxon>Mitosporidium</taxon>
    </lineage>
</organism>
<comment type="caution">
    <text evidence="1">The sequence shown here is derived from an EMBL/GenBank/DDBJ whole genome shotgun (WGS) entry which is preliminary data.</text>
</comment>